<dbReference type="InterPro" id="IPR036591">
    <property type="entry name" value="YggU-like_sf"/>
</dbReference>
<dbReference type="AlphaFoldDB" id="A0A1I7T8C9"/>
<dbReference type="PANTHER" id="PTHR13420:SF7">
    <property type="entry name" value="UPF0235 PROTEIN C15ORF40"/>
    <property type="match status" value="1"/>
</dbReference>
<organism evidence="2 3">
    <name type="scientific">Caenorhabditis tropicalis</name>
    <dbReference type="NCBI Taxonomy" id="1561998"/>
    <lineage>
        <taxon>Eukaryota</taxon>
        <taxon>Metazoa</taxon>
        <taxon>Ecdysozoa</taxon>
        <taxon>Nematoda</taxon>
        <taxon>Chromadorea</taxon>
        <taxon>Rhabditida</taxon>
        <taxon>Rhabditina</taxon>
        <taxon>Rhabditomorpha</taxon>
        <taxon>Rhabditoidea</taxon>
        <taxon>Rhabditidae</taxon>
        <taxon>Peloderinae</taxon>
        <taxon>Caenorhabditis</taxon>
    </lineage>
</organism>
<evidence type="ECO:0000256" key="1">
    <source>
        <dbReference type="ARBA" id="ARBA00010364"/>
    </source>
</evidence>
<dbReference type="Gene3D" id="3.30.1200.10">
    <property type="entry name" value="YggU-like"/>
    <property type="match status" value="1"/>
</dbReference>
<dbReference type="STRING" id="1561998.A0A1I7T8C9"/>
<dbReference type="SMART" id="SM01152">
    <property type="entry name" value="DUF167"/>
    <property type="match status" value="1"/>
</dbReference>
<comment type="similarity">
    <text evidence="1">Belongs to the UPF0235 family.</text>
</comment>
<dbReference type="WBParaSite" id="Csp11.Scaffold542.g3411.t1">
    <property type="protein sequence ID" value="Csp11.Scaffold542.g3411.t1"/>
    <property type="gene ID" value="Csp11.Scaffold542.g3411"/>
</dbReference>
<dbReference type="eggNOG" id="KOG3276">
    <property type="taxonomic scope" value="Eukaryota"/>
</dbReference>
<dbReference type="GO" id="GO:0005737">
    <property type="term" value="C:cytoplasm"/>
    <property type="evidence" value="ECO:0007669"/>
    <property type="project" value="TreeGrafter"/>
</dbReference>
<dbReference type="HAMAP" id="MF_00634">
    <property type="entry name" value="UPF0235"/>
    <property type="match status" value="1"/>
</dbReference>
<reference evidence="3" key="1">
    <citation type="submission" date="2016-11" db="UniProtKB">
        <authorList>
            <consortium name="WormBaseParasite"/>
        </authorList>
    </citation>
    <scope>IDENTIFICATION</scope>
</reference>
<evidence type="ECO:0000313" key="2">
    <source>
        <dbReference type="Proteomes" id="UP000095282"/>
    </source>
</evidence>
<proteinExistence type="inferred from homology"/>
<sequence length="142" mass="15694">MRTAIFRLSNVCLKEKMVKPVKKEKCSVPTAPQKTDKTLQRESAIFDAGEGRIGVRIHAKPGAKRSCVMAIGESEVDVAIGAAPRDGAANEELIAYLMVALGLRKNELQFDKGAKSRSKVVLIETKRLTMDEIRDKLLKEIE</sequence>
<keyword evidence="2" id="KW-1185">Reference proteome</keyword>
<dbReference type="InterPro" id="IPR003746">
    <property type="entry name" value="DUF167"/>
</dbReference>
<accession>A0A1I7T8C9</accession>
<dbReference type="Pfam" id="PF02594">
    <property type="entry name" value="DUF167"/>
    <property type="match status" value="1"/>
</dbReference>
<dbReference type="NCBIfam" id="TIGR00251">
    <property type="entry name" value="DUF167 family protein"/>
    <property type="match status" value="1"/>
</dbReference>
<dbReference type="Proteomes" id="UP000095282">
    <property type="component" value="Unplaced"/>
</dbReference>
<name>A0A1I7T8C9_9PELO</name>
<evidence type="ECO:0000313" key="3">
    <source>
        <dbReference type="WBParaSite" id="Csp11.Scaffold542.g3411.t1"/>
    </source>
</evidence>
<dbReference type="PANTHER" id="PTHR13420">
    <property type="entry name" value="UPF0235 PROTEIN C15ORF40"/>
    <property type="match status" value="1"/>
</dbReference>
<dbReference type="SUPFAM" id="SSF69786">
    <property type="entry name" value="YggU-like"/>
    <property type="match status" value="1"/>
</dbReference>
<protein>
    <submittedName>
        <fullName evidence="3">UPF0235 protein</fullName>
    </submittedName>
</protein>